<dbReference type="KEGG" id="cdet:87942037"/>
<evidence type="ECO:0000313" key="3">
    <source>
        <dbReference type="Proteomes" id="UP001322277"/>
    </source>
</evidence>
<protein>
    <submittedName>
        <fullName evidence="2">Uncharacterized protein</fullName>
    </submittedName>
</protein>
<reference evidence="3" key="1">
    <citation type="journal article" date="2023" name="bioRxiv">
        <title>Complete genome of the Medicago anthracnose fungus, Colletotrichum destructivum, reveals a mini-chromosome-like region within a core chromosome.</title>
        <authorList>
            <person name="Lapalu N."/>
            <person name="Simon A."/>
            <person name="Lu A."/>
            <person name="Plaumann P.-L."/>
            <person name="Amselem J."/>
            <person name="Pigne S."/>
            <person name="Auger A."/>
            <person name="Koch C."/>
            <person name="Dallery J.-F."/>
            <person name="O'Connell R.J."/>
        </authorList>
    </citation>
    <scope>NUCLEOTIDE SEQUENCE [LARGE SCALE GENOMIC DNA]</scope>
    <source>
        <strain evidence="3">CBS 520.97</strain>
    </source>
</reference>
<dbReference type="GeneID" id="87942037"/>
<feature type="region of interest" description="Disordered" evidence="1">
    <location>
        <begin position="70"/>
        <end position="100"/>
    </location>
</feature>
<feature type="compositionally biased region" description="Basic and acidic residues" evidence="1">
    <location>
        <begin position="17"/>
        <end position="30"/>
    </location>
</feature>
<evidence type="ECO:0000256" key="1">
    <source>
        <dbReference type="SAM" id="MobiDB-lite"/>
    </source>
</evidence>
<feature type="region of interest" description="Disordered" evidence="1">
    <location>
        <begin position="152"/>
        <end position="181"/>
    </location>
</feature>
<feature type="compositionally biased region" description="Polar residues" evidence="1">
    <location>
        <begin position="31"/>
        <end position="40"/>
    </location>
</feature>
<name>A0AAX4IBX6_9PEZI</name>
<feature type="region of interest" description="Disordered" evidence="1">
    <location>
        <begin position="1"/>
        <end position="56"/>
    </location>
</feature>
<dbReference type="Proteomes" id="UP001322277">
    <property type="component" value="Chromosome 3"/>
</dbReference>
<sequence length="181" mass="19548">MATSERQKLAMGVPFFTEHDGSPIIEDTRNKTSTKTTGQLPPTAEFSKPLPTPTGENALSEFITFVEDHGVSEQAPETPGDRGHGDVALGSPSLPLGNSRPYDYGKSQILSEIVGSQFDLMTEGAEAGSHRKSKTEFNSIPENIVLANLDMARGPDTSSQAHRRSSTEFNRIVSASRWPSS</sequence>
<keyword evidence="3" id="KW-1185">Reference proteome</keyword>
<organism evidence="2 3">
    <name type="scientific">Colletotrichum destructivum</name>
    <dbReference type="NCBI Taxonomy" id="34406"/>
    <lineage>
        <taxon>Eukaryota</taxon>
        <taxon>Fungi</taxon>
        <taxon>Dikarya</taxon>
        <taxon>Ascomycota</taxon>
        <taxon>Pezizomycotina</taxon>
        <taxon>Sordariomycetes</taxon>
        <taxon>Hypocreomycetidae</taxon>
        <taxon>Glomerellales</taxon>
        <taxon>Glomerellaceae</taxon>
        <taxon>Colletotrichum</taxon>
        <taxon>Colletotrichum destructivum species complex</taxon>
    </lineage>
</organism>
<accession>A0AAX4IBX6</accession>
<evidence type="ECO:0000313" key="2">
    <source>
        <dbReference type="EMBL" id="WQF80520.1"/>
    </source>
</evidence>
<dbReference type="RefSeq" id="XP_062777744.1">
    <property type="nucleotide sequence ID" value="XM_062921693.1"/>
</dbReference>
<dbReference type="AlphaFoldDB" id="A0AAX4IBX6"/>
<proteinExistence type="predicted"/>
<gene>
    <name evidence="2" type="ORF">CDEST_05534</name>
</gene>
<dbReference type="EMBL" id="CP137307">
    <property type="protein sequence ID" value="WQF80520.1"/>
    <property type="molecule type" value="Genomic_DNA"/>
</dbReference>